<gene>
    <name evidence="1" type="ORF">SAMN04488057_1082</name>
</gene>
<dbReference type="AlphaFoldDB" id="A0A1M7PBW7"/>
<accession>A0A1M7PBW7</accession>
<evidence type="ECO:0000313" key="2">
    <source>
        <dbReference type="Proteomes" id="UP000184513"/>
    </source>
</evidence>
<name>A0A1M7PBW7_9BACT</name>
<reference evidence="1 2" key="1">
    <citation type="submission" date="2016-11" db="EMBL/GenBank/DDBJ databases">
        <authorList>
            <person name="Jaros S."/>
            <person name="Januszkiewicz K."/>
            <person name="Wedrychowicz H."/>
        </authorList>
    </citation>
    <scope>NUCLEOTIDE SEQUENCE [LARGE SCALE GENOMIC DNA]</scope>
    <source>
        <strain evidence="1 2">CGMCC 1.6102</strain>
    </source>
</reference>
<sequence>MEQVRFGPPVWDKTTKRYLRLSAKRIFSDIREEGAFLPEIKEVVVYLSVFDEAFNLIAETAIPELSTDYVKYFSKNGKLWVFQNVDDEMGFIRLDMSE</sequence>
<proteinExistence type="predicted"/>
<dbReference type="Pfam" id="PF13970">
    <property type="entry name" value="DUF4221"/>
    <property type="match status" value="1"/>
</dbReference>
<organism evidence="1 2">
    <name type="scientific">Cyclobacterium lianum</name>
    <dbReference type="NCBI Taxonomy" id="388280"/>
    <lineage>
        <taxon>Bacteria</taxon>
        <taxon>Pseudomonadati</taxon>
        <taxon>Bacteroidota</taxon>
        <taxon>Cytophagia</taxon>
        <taxon>Cytophagales</taxon>
        <taxon>Cyclobacteriaceae</taxon>
        <taxon>Cyclobacterium</taxon>
    </lineage>
</organism>
<dbReference type="EMBL" id="FRCY01000008">
    <property type="protein sequence ID" value="SHN14363.1"/>
    <property type="molecule type" value="Genomic_DNA"/>
</dbReference>
<evidence type="ECO:0000313" key="1">
    <source>
        <dbReference type="EMBL" id="SHN14363.1"/>
    </source>
</evidence>
<dbReference type="InterPro" id="IPR025316">
    <property type="entry name" value="DUF4221"/>
</dbReference>
<protein>
    <submittedName>
        <fullName evidence="1">Uncharacterized protein</fullName>
    </submittedName>
</protein>
<dbReference type="Proteomes" id="UP000184513">
    <property type="component" value="Unassembled WGS sequence"/>
</dbReference>
<keyword evidence="2" id="KW-1185">Reference proteome</keyword>